<evidence type="ECO:0000259" key="1">
    <source>
        <dbReference type="Pfam" id="PF14278"/>
    </source>
</evidence>
<dbReference type="InterPro" id="IPR009057">
    <property type="entry name" value="Homeodomain-like_sf"/>
</dbReference>
<dbReference type="InterPro" id="IPR050624">
    <property type="entry name" value="HTH-type_Tx_Regulator"/>
</dbReference>
<gene>
    <name evidence="2" type="ORF">IAC42_04975</name>
</gene>
<dbReference type="AlphaFoldDB" id="A0A9D9EAA3"/>
<dbReference type="Pfam" id="PF14278">
    <property type="entry name" value="TetR_C_8"/>
    <property type="match status" value="1"/>
</dbReference>
<evidence type="ECO:0000313" key="3">
    <source>
        <dbReference type="Proteomes" id="UP000823633"/>
    </source>
</evidence>
<sequence>MNTQNNSRRRSSVERMENAFMALLEKEELEDITVSRLCKEAGLNRTTFYAVYEGIWDLADSIRRKLEDNLDVMYLSEIEKGYNGNDYLKLFRHIKDNQKFYATYFRLGFDEHYRIKKYDVDRAKAEFDDRFVEYHMEFFRSGITAIIKMWLAGGCNESPEDMCEVLRAEYGGRG</sequence>
<name>A0A9D9EAA3_9SPIR</name>
<accession>A0A9D9EAA3</accession>
<dbReference type="SUPFAM" id="SSF46689">
    <property type="entry name" value="Homeodomain-like"/>
    <property type="match status" value="1"/>
</dbReference>
<reference evidence="2" key="2">
    <citation type="journal article" date="2021" name="PeerJ">
        <title>Extensive microbial diversity within the chicken gut microbiome revealed by metagenomics and culture.</title>
        <authorList>
            <person name="Gilroy R."/>
            <person name="Ravi A."/>
            <person name="Getino M."/>
            <person name="Pursley I."/>
            <person name="Horton D.L."/>
            <person name="Alikhan N.F."/>
            <person name="Baker D."/>
            <person name="Gharbi K."/>
            <person name="Hall N."/>
            <person name="Watson M."/>
            <person name="Adriaenssens E.M."/>
            <person name="Foster-Nyarko E."/>
            <person name="Jarju S."/>
            <person name="Secka A."/>
            <person name="Antonio M."/>
            <person name="Oren A."/>
            <person name="Chaudhuri R.R."/>
            <person name="La Ragione R."/>
            <person name="Hildebrand F."/>
            <person name="Pallen M.J."/>
        </authorList>
    </citation>
    <scope>NUCLEOTIDE SEQUENCE</scope>
    <source>
        <strain evidence="2">11167</strain>
    </source>
</reference>
<dbReference type="Proteomes" id="UP000823633">
    <property type="component" value="Unassembled WGS sequence"/>
</dbReference>
<protein>
    <submittedName>
        <fullName evidence="2">TetR/AcrR family transcriptional regulator</fullName>
    </submittedName>
</protein>
<feature type="domain" description="Transcriptional regulator TetR C-terminal Firmicutes type" evidence="1">
    <location>
        <begin position="88"/>
        <end position="166"/>
    </location>
</feature>
<dbReference type="InterPro" id="IPR039532">
    <property type="entry name" value="TetR_C_Firmicutes"/>
</dbReference>
<evidence type="ECO:0000313" key="2">
    <source>
        <dbReference type="EMBL" id="MBO8443095.1"/>
    </source>
</evidence>
<dbReference type="Gene3D" id="1.10.357.10">
    <property type="entry name" value="Tetracycline Repressor, domain 2"/>
    <property type="match status" value="1"/>
</dbReference>
<dbReference type="EMBL" id="JADIMU010000030">
    <property type="protein sequence ID" value="MBO8443095.1"/>
    <property type="molecule type" value="Genomic_DNA"/>
</dbReference>
<dbReference type="PANTHER" id="PTHR43479">
    <property type="entry name" value="ACREF/ENVCD OPERON REPRESSOR-RELATED"/>
    <property type="match status" value="1"/>
</dbReference>
<reference evidence="2" key="1">
    <citation type="submission" date="2020-10" db="EMBL/GenBank/DDBJ databases">
        <authorList>
            <person name="Gilroy R."/>
        </authorList>
    </citation>
    <scope>NUCLEOTIDE SEQUENCE</scope>
    <source>
        <strain evidence="2">11167</strain>
    </source>
</reference>
<proteinExistence type="predicted"/>
<organism evidence="2 3">
    <name type="scientific">Candidatus Aphodenecus pullistercoris</name>
    <dbReference type="NCBI Taxonomy" id="2840669"/>
    <lineage>
        <taxon>Bacteria</taxon>
        <taxon>Pseudomonadati</taxon>
        <taxon>Spirochaetota</taxon>
        <taxon>Spirochaetia</taxon>
        <taxon>Spirochaetales</taxon>
        <taxon>Candidatus Aphodenecus</taxon>
    </lineage>
</organism>
<comment type="caution">
    <text evidence="2">The sequence shown here is derived from an EMBL/GenBank/DDBJ whole genome shotgun (WGS) entry which is preliminary data.</text>
</comment>
<dbReference type="PANTHER" id="PTHR43479:SF11">
    <property type="entry name" value="ACREF_ENVCD OPERON REPRESSOR-RELATED"/>
    <property type="match status" value="1"/>
</dbReference>